<dbReference type="InterPro" id="IPR000917">
    <property type="entry name" value="Sulfatase_N"/>
</dbReference>
<evidence type="ECO:0000313" key="5">
    <source>
        <dbReference type="Proteomes" id="UP000178606"/>
    </source>
</evidence>
<sequence length="403" mass="45509">MAKNRPNILVFMTDQEQADVVHPDHPCLTPHATRLAREGVLFRRAFCPTAHCCPSRATFLTGVYPSRHGIYNNVSNPTAIHHALYEGVGTFSEALRGAGYALAYAGKWHVTDAENPSDRGWEELLVTAGKGSYMHRSLDQWRKQAQAPEPEGPRGRGQVLRPGWGHYQLYRSYPTEGPKGYEEHRDYKVVQSAIEALPRLARQGAPWFLYVGPVGPHDPFVVPERFVRMYDLEKIPLPVSFRDTLEDKPRVYQRMRRQYWGQLSEEEVRESIQHYWAYCTMEDALFGEVLDALEATGQAEDTLVLRLSDHGDYCGAHGLYLKGVPAFREAYHIACIARWPGGIPKPDREVDEFVTLADFAPTFMELAGIPAPEGLTGRSMVPFLRGETPADWPDAFHSQFNGV</sequence>
<evidence type="ECO:0000313" key="4">
    <source>
        <dbReference type="EMBL" id="OGG47159.1"/>
    </source>
</evidence>
<dbReference type="GO" id="GO:0046872">
    <property type="term" value="F:metal ion binding"/>
    <property type="evidence" value="ECO:0007669"/>
    <property type="project" value="UniProtKB-KW"/>
</dbReference>
<dbReference type="PANTHER" id="PTHR45953">
    <property type="entry name" value="IDURONATE 2-SULFATASE"/>
    <property type="match status" value="1"/>
</dbReference>
<reference evidence="4 5" key="1">
    <citation type="journal article" date="2016" name="Nat. Commun.">
        <title>Thousands of microbial genomes shed light on interconnected biogeochemical processes in an aquifer system.</title>
        <authorList>
            <person name="Anantharaman K."/>
            <person name="Brown C.T."/>
            <person name="Hug L.A."/>
            <person name="Sharon I."/>
            <person name="Castelle C.J."/>
            <person name="Probst A.J."/>
            <person name="Thomas B.C."/>
            <person name="Singh A."/>
            <person name="Wilkins M.J."/>
            <person name="Karaoz U."/>
            <person name="Brodie E.L."/>
            <person name="Williams K.H."/>
            <person name="Hubbard S.S."/>
            <person name="Banfield J.F."/>
        </authorList>
    </citation>
    <scope>NUCLEOTIDE SEQUENCE [LARGE SCALE GENOMIC DNA]</scope>
    <source>
        <strain evidence="5">RIFCSPLOWO2_12_FULL_64_10</strain>
    </source>
</reference>
<dbReference type="EMBL" id="MFKF01000270">
    <property type="protein sequence ID" value="OGG47159.1"/>
    <property type="molecule type" value="Genomic_DNA"/>
</dbReference>
<comment type="caution">
    <text evidence="4">The sequence shown here is derived from an EMBL/GenBank/DDBJ whole genome shotgun (WGS) entry which is preliminary data.</text>
</comment>
<dbReference type="GO" id="GO:0005737">
    <property type="term" value="C:cytoplasm"/>
    <property type="evidence" value="ECO:0007669"/>
    <property type="project" value="TreeGrafter"/>
</dbReference>
<dbReference type="InterPro" id="IPR017850">
    <property type="entry name" value="Alkaline_phosphatase_core_sf"/>
</dbReference>
<evidence type="ECO:0000259" key="3">
    <source>
        <dbReference type="Pfam" id="PF00884"/>
    </source>
</evidence>
<evidence type="ECO:0000256" key="1">
    <source>
        <dbReference type="ARBA" id="ARBA00022723"/>
    </source>
</evidence>
<dbReference type="Proteomes" id="UP000178606">
    <property type="component" value="Unassembled WGS sequence"/>
</dbReference>
<dbReference type="Gene3D" id="3.40.720.10">
    <property type="entry name" value="Alkaline Phosphatase, subunit A"/>
    <property type="match status" value="1"/>
</dbReference>
<dbReference type="Pfam" id="PF00884">
    <property type="entry name" value="Sulfatase"/>
    <property type="match status" value="1"/>
</dbReference>
<gene>
    <name evidence="4" type="ORF">A3F84_11630</name>
</gene>
<feature type="domain" description="Sulfatase N-terminal" evidence="3">
    <location>
        <begin position="6"/>
        <end position="369"/>
    </location>
</feature>
<dbReference type="GO" id="GO:0008484">
    <property type="term" value="F:sulfuric ester hydrolase activity"/>
    <property type="evidence" value="ECO:0007669"/>
    <property type="project" value="TreeGrafter"/>
</dbReference>
<feature type="non-terminal residue" evidence="4">
    <location>
        <position position="403"/>
    </location>
</feature>
<dbReference type="AlphaFoldDB" id="A0A1F6CD96"/>
<accession>A0A1F6CD96</accession>
<proteinExistence type="predicted"/>
<evidence type="ECO:0000256" key="2">
    <source>
        <dbReference type="ARBA" id="ARBA00022801"/>
    </source>
</evidence>
<keyword evidence="1" id="KW-0479">Metal-binding</keyword>
<keyword evidence="2" id="KW-0378">Hydrolase</keyword>
<dbReference type="SUPFAM" id="SSF53649">
    <property type="entry name" value="Alkaline phosphatase-like"/>
    <property type="match status" value="1"/>
</dbReference>
<name>A0A1F6CD96_HANXR</name>
<organism evidence="4 5">
    <name type="scientific">Handelsmanbacteria sp. (strain RIFCSPLOWO2_12_FULL_64_10)</name>
    <dbReference type="NCBI Taxonomy" id="1817868"/>
    <lineage>
        <taxon>Bacteria</taxon>
        <taxon>Candidatus Handelsmaniibacteriota</taxon>
    </lineage>
</organism>
<dbReference type="PANTHER" id="PTHR45953:SF1">
    <property type="entry name" value="IDURONATE 2-SULFATASE"/>
    <property type="match status" value="1"/>
</dbReference>
<protein>
    <recommendedName>
        <fullName evidence="3">Sulfatase N-terminal domain-containing protein</fullName>
    </recommendedName>
</protein>